<evidence type="ECO:0000256" key="9">
    <source>
        <dbReference type="ARBA" id="ARBA00023136"/>
    </source>
</evidence>
<dbReference type="GO" id="GO:0016020">
    <property type="term" value="C:membrane"/>
    <property type="evidence" value="ECO:0007669"/>
    <property type="project" value="UniProtKB-SubCell"/>
</dbReference>
<dbReference type="InterPro" id="IPR001873">
    <property type="entry name" value="ENaC"/>
</dbReference>
<name>A0ABD6EIX0_9BILA</name>
<evidence type="ECO:0000256" key="10">
    <source>
        <dbReference type="ARBA" id="ARBA00023180"/>
    </source>
</evidence>
<evidence type="ECO:0000313" key="17">
    <source>
        <dbReference type="Proteomes" id="UP001608902"/>
    </source>
</evidence>
<sequence>MMRFQRTTFDDNDDIRTHVQISWISQNQICFQPLFFGDSWKPITDQGLFFTMLLAHDTNNSVSEEFDCMSVDFHGRPSSMNRFMEGKGRSRDGYNDDLCPSIRHEVFIEVRARYAMLENDDEGTACRIIGDDDDDEFDCRSRCRMHVIRDACHCTAYSLSYLVRNDKEFSQYPLCDYTKCDPHVLRNKYDDRKCSNNCKRHCEQIRYQVDHDQKGPMVQKDLTLINLNWRSFEYINLEQQKVWTFATFIAALGGSIGVWLGLSVLSLLQGITFLYHVIRKKIKKRIASGNIKNSQVMSTNEIPVGWKTSSDGPTPKLSVNPIPSEMAANPFANPYVDHNKEKKRKIRIADEDRSGN</sequence>
<evidence type="ECO:0000256" key="12">
    <source>
        <dbReference type="ARBA" id="ARBA00023303"/>
    </source>
</evidence>
<evidence type="ECO:0000256" key="7">
    <source>
        <dbReference type="ARBA" id="ARBA00023053"/>
    </source>
</evidence>
<feature type="compositionally biased region" description="Basic and acidic residues" evidence="14">
    <location>
        <begin position="347"/>
        <end position="356"/>
    </location>
</feature>
<dbReference type="Gene3D" id="1.10.287.770">
    <property type="entry name" value="YojJ-like"/>
    <property type="match status" value="1"/>
</dbReference>
<evidence type="ECO:0000256" key="6">
    <source>
        <dbReference type="ARBA" id="ARBA00022989"/>
    </source>
</evidence>
<keyword evidence="12 13" id="KW-0407">Ion channel</keyword>
<proteinExistence type="inferred from homology"/>
<keyword evidence="4 13" id="KW-0894">Sodium channel</keyword>
<evidence type="ECO:0000256" key="2">
    <source>
        <dbReference type="ARBA" id="ARBA00007193"/>
    </source>
</evidence>
<evidence type="ECO:0000256" key="8">
    <source>
        <dbReference type="ARBA" id="ARBA00023065"/>
    </source>
</evidence>
<evidence type="ECO:0000256" key="13">
    <source>
        <dbReference type="RuleBase" id="RU000679"/>
    </source>
</evidence>
<keyword evidence="8 13" id="KW-0406">Ion transport</keyword>
<protein>
    <submittedName>
        <fullName evidence="16">Uncharacterized protein</fullName>
    </submittedName>
</protein>
<keyword evidence="10" id="KW-0325">Glycoprotein</keyword>
<keyword evidence="9 15" id="KW-0472">Membrane</keyword>
<evidence type="ECO:0000256" key="14">
    <source>
        <dbReference type="SAM" id="MobiDB-lite"/>
    </source>
</evidence>
<comment type="similarity">
    <text evidence="2 13">Belongs to the amiloride-sensitive sodium channel (TC 1.A.6) family.</text>
</comment>
<organism evidence="16 17">
    <name type="scientific">Gnathostoma spinigerum</name>
    <dbReference type="NCBI Taxonomy" id="75299"/>
    <lineage>
        <taxon>Eukaryota</taxon>
        <taxon>Metazoa</taxon>
        <taxon>Ecdysozoa</taxon>
        <taxon>Nematoda</taxon>
        <taxon>Chromadorea</taxon>
        <taxon>Rhabditida</taxon>
        <taxon>Spirurina</taxon>
        <taxon>Gnathostomatomorpha</taxon>
        <taxon>Gnathostomatoidea</taxon>
        <taxon>Gnathostomatidae</taxon>
        <taxon>Gnathostoma</taxon>
    </lineage>
</organism>
<evidence type="ECO:0000256" key="3">
    <source>
        <dbReference type="ARBA" id="ARBA00022448"/>
    </source>
</evidence>
<comment type="subcellular location">
    <subcellularLocation>
        <location evidence="1">Membrane</location>
        <topology evidence="1">Multi-pass membrane protein</topology>
    </subcellularLocation>
</comment>
<keyword evidence="5 13" id="KW-0812">Transmembrane</keyword>
<accession>A0ABD6EIX0</accession>
<keyword evidence="6 15" id="KW-1133">Transmembrane helix</keyword>
<dbReference type="PANTHER" id="PTHR11690">
    <property type="entry name" value="AMILORIDE-SENSITIVE SODIUM CHANNEL-RELATED"/>
    <property type="match status" value="1"/>
</dbReference>
<evidence type="ECO:0000256" key="4">
    <source>
        <dbReference type="ARBA" id="ARBA00022461"/>
    </source>
</evidence>
<keyword evidence="17" id="KW-1185">Reference proteome</keyword>
<dbReference type="GO" id="GO:0005272">
    <property type="term" value="F:sodium channel activity"/>
    <property type="evidence" value="ECO:0007669"/>
    <property type="project" value="UniProtKB-KW"/>
</dbReference>
<feature type="transmembrane region" description="Helical" evidence="15">
    <location>
        <begin position="242"/>
        <end position="275"/>
    </location>
</feature>
<dbReference type="Pfam" id="PF00858">
    <property type="entry name" value="ASC"/>
    <property type="match status" value="1"/>
</dbReference>
<reference evidence="16 17" key="1">
    <citation type="submission" date="2024-08" db="EMBL/GenBank/DDBJ databases">
        <title>Gnathostoma spinigerum genome.</title>
        <authorList>
            <person name="Gonzalez-Bertolin B."/>
            <person name="Monzon S."/>
            <person name="Zaballos A."/>
            <person name="Jimenez P."/>
            <person name="Dekumyoy P."/>
            <person name="Varona S."/>
            <person name="Cuesta I."/>
            <person name="Sumanam S."/>
            <person name="Adisakwattana P."/>
            <person name="Gasser R.B."/>
            <person name="Hernandez-Gonzalez A."/>
            <person name="Young N.D."/>
            <person name="Perteguer M.J."/>
        </authorList>
    </citation>
    <scope>NUCLEOTIDE SEQUENCE [LARGE SCALE GENOMIC DNA]</scope>
    <source>
        <strain evidence="16">AL3</strain>
        <tissue evidence="16">Liver</tissue>
    </source>
</reference>
<keyword evidence="7" id="KW-0915">Sodium</keyword>
<evidence type="ECO:0000313" key="16">
    <source>
        <dbReference type="EMBL" id="MFH4976522.1"/>
    </source>
</evidence>
<evidence type="ECO:0000256" key="15">
    <source>
        <dbReference type="SAM" id="Phobius"/>
    </source>
</evidence>
<gene>
    <name evidence="16" type="ORF">AB6A40_003231</name>
</gene>
<evidence type="ECO:0000256" key="11">
    <source>
        <dbReference type="ARBA" id="ARBA00023201"/>
    </source>
</evidence>
<feature type="region of interest" description="Disordered" evidence="14">
    <location>
        <begin position="330"/>
        <end position="356"/>
    </location>
</feature>
<dbReference type="Proteomes" id="UP001608902">
    <property type="component" value="Unassembled WGS sequence"/>
</dbReference>
<keyword evidence="3 13" id="KW-0813">Transport</keyword>
<keyword evidence="11 13" id="KW-0739">Sodium transport</keyword>
<dbReference type="PANTHER" id="PTHR11690:SF227">
    <property type="entry name" value="AMILORIDE-SENSITIVE SODIUM CHANNEL"/>
    <property type="match status" value="1"/>
</dbReference>
<dbReference type="AlphaFoldDB" id="A0ABD6EIX0"/>
<evidence type="ECO:0000256" key="1">
    <source>
        <dbReference type="ARBA" id="ARBA00004141"/>
    </source>
</evidence>
<evidence type="ECO:0000256" key="5">
    <source>
        <dbReference type="ARBA" id="ARBA00022692"/>
    </source>
</evidence>
<dbReference type="EMBL" id="JBGFUD010001613">
    <property type="protein sequence ID" value="MFH4976522.1"/>
    <property type="molecule type" value="Genomic_DNA"/>
</dbReference>
<comment type="caution">
    <text evidence="16">The sequence shown here is derived from an EMBL/GenBank/DDBJ whole genome shotgun (WGS) entry which is preliminary data.</text>
</comment>